<evidence type="ECO:0000256" key="8">
    <source>
        <dbReference type="ARBA" id="ARBA00047315"/>
    </source>
</evidence>
<dbReference type="PANTHER" id="PTHR42760:SF122">
    <property type="entry name" value="NAD(P)-BINDING PROTEIN"/>
    <property type="match status" value="1"/>
</dbReference>
<dbReference type="Pfam" id="PF13561">
    <property type="entry name" value="adh_short_C2"/>
    <property type="match status" value="1"/>
</dbReference>
<dbReference type="GO" id="GO:0006633">
    <property type="term" value="P:fatty acid biosynthetic process"/>
    <property type="evidence" value="ECO:0007669"/>
    <property type="project" value="TreeGrafter"/>
</dbReference>
<dbReference type="EC" id="1.1.1.304" evidence="3"/>
<dbReference type="InterPro" id="IPR002347">
    <property type="entry name" value="SDR_fam"/>
</dbReference>
<dbReference type="Gene3D" id="3.40.50.720">
    <property type="entry name" value="NAD(P)-binding Rossmann-like Domain"/>
    <property type="match status" value="1"/>
</dbReference>
<evidence type="ECO:0000256" key="4">
    <source>
        <dbReference type="ARBA" id="ARBA00016110"/>
    </source>
</evidence>
<comment type="catalytic activity">
    <reaction evidence="8">
        <text>(S)-acetoin + NAD(+) = diacetyl + NADH + H(+)</text>
        <dbReference type="Rhea" id="RHEA:27286"/>
        <dbReference type="ChEBI" id="CHEBI:15378"/>
        <dbReference type="ChEBI" id="CHEBI:15687"/>
        <dbReference type="ChEBI" id="CHEBI:16583"/>
        <dbReference type="ChEBI" id="CHEBI:57540"/>
        <dbReference type="ChEBI" id="CHEBI:57945"/>
        <dbReference type="EC" id="1.1.1.304"/>
    </reaction>
</comment>
<proteinExistence type="inferred from homology"/>
<dbReference type="GO" id="GO:0052588">
    <property type="term" value="F:diacetyl reductase ((S)-acetoin forming) (NAD+) activity"/>
    <property type="evidence" value="ECO:0007669"/>
    <property type="project" value="UniProtKB-EC"/>
</dbReference>
<name>A0A3S7GWB7_STAHO</name>
<dbReference type="CDD" id="cd05233">
    <property type="entry name" value="SDR_c"/>
    <property type="match status" value="1"/>
</dbReference>
<evidence type="ECO:0000256" key="5">
    <source>
        <dbReference type="ARBA" id="ARBA00023002"/>
    </source>
</evidence>
<dbReference type="PRINTS" id="PR00080">
    <property type="entry name" value="SDRFAMILY"/>
</dbReference>
<organism evidence="9">
    <name type="scientific">Staphylococcus hominis</name>
    <dbReference type="NCBI Taxonomy" id="1290"/>
    <lineage>
        <taxon>Bacteria</taxon>
        <taxon>Bacillati</taxon>
        <taxon>Bacillota</taxon>
        <taxon>Bacilli</taxon>
        <taxon>Bacillales</taxon>
        <taxon>Staphylococcaceae</taxon>
        <taxon>Staphylococcus</taxon>
    </lineage>
</organism>
<dbReference type="InterPro" id="IPR036291">
    <property type="entry name" value="NAD(P)-bd_dom_sf"/>
</dbReference>
<comment type="similarity">
    <text evidence="2">Belongs to the short-chain dehydrogenases/reductases (SDR) family.</text>
</comment>
<dbReference type="GO" id="GO:0048038">
    <property type="term" value="F:quinone binding"/>
    <property type="evidence" value="ECO:0007669"/>
    <property type="project" value="TreeGrafter"/>
</dbReference>
<evidence type="ECO:0000256" key="6">
    <source>
        <dbReference type="ARBA" id="ARBA00029989"/>
    </source>
</evidence>
<evidence type="ECO:0000313" key="9">
    <source>
        <dbReference type="EMBL" id="AVI06568.1"/>
    </source>
</evidence>
<dbReference type="FunFam" id="3.40.50.720:FF:000084">
    <property type="entry name" value="Short-chain dehydrogenase reductase"/>
    <property type="match status" value="1"/>
</dbReference>
<dbReference type="SUPFAM" id="SSF51735">
    <property type="entry name" value="NAD(P)-binding Rossmann-fold domains"/>
    <property type="match status" value="1"/>
</dbReference>
<dbReference type="RefSeq" id="WP_017175010.1">
    <property type="nucleotide sequence ID" value="NZ_CP014567.1"/>
</dbReference>
<dbReference type="NCBIfam" id="NF006366">
    <property type="entry name" value="PRK08589.1"/>
    <property type="match status" value="1"/>
</dbReference>
<evidence type="ECO:0000256" key="7">
    <source>
        <dbReference type="ARBA" id="ARBA00031758"/>
    </source>
</evidence>
<reference evidence="10 11" key="2">
    <citation type="submission" date="2022-06" db="EMBL/GenBank/DDBJ databases">
        <title>Staphylococcus hominis ShoR14 genome sequence.</title>
        <authorList>
            <person name="Yeo C.C."/>
            <person name="Chew C.H."/>
            <person name="Che Hamzah A.M."/>
            <person name="Al-Trad E.I."/>
        </authorList>
    </citation>
    <scope>NUCLEOTIDE SEQUENCE [LARGE SCALE GENOMIC DNA]</scope>
    <source>
        <strain evidence="10 11">ShoR14</strain>
    </source>
</reference>
<dbReference type="NCBIfam" id="NF005559">
    <property type="entry name" value="PRK07231.1"/>
    <property type="match status" value="1"/>
</dbReference>
<dbReference type="EMBL" id="CP014567">
    <property type="protein sequence ID" value="AVI06568.1"/>
    <property type="molecule type" value="Genomic_DNA"/>
</dbReference>
<dbReference type="Proteomes" id="UP000665944">
    <property type="component" value="Unassembled WGS sequence"/>
</dbReference>
<comment type="function">
    <text evidence="1">Catalyzes the irreversible reduction of 2,3-butanediol to (S)-acetoin in the presence of NADH.</text>
</comment>
<evidence type="ECO:0000256" key="3">
    <source>
        <dbReference type="ARBA" id="ARBA00012848"/>
    </source>
</evidence>
<dbReference type="PROSITE" id="PS00061">
    <property type="entry name" value="ADH_SHORT"/>
    <property type="match status" value="1"/>
</dbReference>
<dbReference type="PRINTS" id="PR00081">
    <property type="entry name" value="GDHRDH"/>
</dbReference>
<accession>A0A3S7GWB7</accession>
<evidence type="ECO:0000256" key="1">
    <source>
        <dbReference type="ARBA" id="ARBA00003200"/>
    </source>
</evidence>
<protein>
    <recommendedName>
        <fullName evidence="4">Diacetyl reductase [(S)-acetoin forming]</fullName>
        <ecNumber evidence="3">1.1.1.304</ecNumber>
    </recommendedName>
    <alternativeName>
        <fullName evidence="6">Acetoin(diacetyl) reductase</fullName>
    </alternativeName>
    <alternativeName>
        <fullName evidence="7">Meso-2,3-butanediol dehydrogenase</fullName>
    </alternativeName>
</protein>
<keyword evidence="11" id="KW-1185">Reference proteome</keyword>
<evidence type="ECO:0000313" key="10">
    <source>
        <dbReference type="EMBL" id="MCM5671691.1"/>
    </source>
</evidence>
<dbReference type="GO" id="GO:0008206">
    <property type="term" value="P:bile acid metabolic process"/>
    <property type="evidence" value="ECO:0007669"/>
    <property type="project" value="UniProtKB-ARBA"/>
</dbReference>
<dbReference type="EMBL" id="JAGHKT020000002">
    <property type="protein sequence ID" value="MCM5671691.1"/>
    <property type="molecule type" value="Genomic_DNA"/>
</dbReference>
<evidence type="ECO:0000313" key="11">
    <source>
        <dbReference type="Proteomes" id="UP000665944"/>
    </source>
</evidence>
<gene>
    <name evidence="9" type="ORF">AZE34_07275</name>
    <name evidence="10" type="ORF">J7T32_002770</name>
</gene>
<sequence length="272" mass="29471">MRRLENKIAVITGASTGIGQASAKVLAQEGAHVLALDISDELEKTVDDINQEGGKATAYKVDISQDQQVKDFAEKVKQDYGHIDIIFNNAGVDNGAGRIHEYPVEVFDKIMSVDMRGTFLVTKFLLPLMLDNGGSIINTASFSGQAADLYRSGYNAAKGGVINFTKSIAIEYGRENIRANAIAPGTIETPLVDHLAGTSEDEAGKTFRDNQKWVTPLGRLGQPEEVGKLVAFLASDDSSFITGETIRIDGGVMAYTWPGEMLSEDKWKHSVE</sequence>
<evidence type="ECO:0000256" key="2">
    <source>
        <dbReference type="ARBA" id="ARBA00006484"/>
    </source>
</evidence>
<dbReference type="InterPro" id="IPR020904">
    <property type="entry name" value="Sc_DH/Rdtase_CS"/>
</dbReference>
<dbReference type="AlphaFoldDB" id="A0A3S7GWB7"/>
<dbReference type="PANTHER" id="PTHR42760">
    <property type="entry name" value="SHORT-CHAIN DEHYDROGENASES/REDUCTASES FAMILY MEMBER"/>
    <property type="match status" value="1"/>
</dbReference>
<keyword evidence="5" id="KW-0560">Oxidoreductase</keyword>
<reference evidence="9" key="1">
    <citation type="submission" date="2016-02" db="EMBL/GenBank/DDBJ databases">
        <title>Genomic sequence of a clinical Staphylococcus hominis isolate.</title>
        <authorList>
            <person name="McClure J.M."/>
            <person name="Zhang K."/>
        </authorList>
    </citation>
    <scope>NUCLEOTIDE SEQUENCE</scope>
    <source>
        <strain evidence="9">C34847</strain>
    </source>
</reference>